<dbReference type="Pfam" id="PF03372">
    <property type="entry name" value="Exo_endo_phos"/>
    <property type="match status" value="1"/>
</dbReference>
<accession>A0A8H4L0Q2</accession>
<name>A0A8H4L0Q2_9HYPO</name>
<evidence type="ECO:0000313" key="2">
    <source>
        <dbReference type="EMBL" id="KAF4459109.1"/>
    </source>
</evidence>
<dbReference type="PANTHER" id="PTHR12121:SF36">
    <property type="entry name" value="ENDONUCLEASE_EXONUCLEASE_PHOSPHATASE DOMAIN-CONTAINING PROTEIN"/>
    <property type="match status" value="1"/>
</dbReference>
<proteinExistence type="predicted"/>
<keyword evidence="2" id="KW-0378">Hydrolase</keyword>
<feature type="domain" description="Endonuclease/exonuclease/phosphatase" evidence="1">
    <location>
        <begin position="146"/>
        <end position="367"/>
    </location>
</feature>
<gene>
    <name evidence="2" type="ORF">FALBO_14140</name>
</gene>
<dbReference type="OrthoDB" id="276515at2759"/>
<evidence type="ECO:0000313" key="3">
    <source>
        <dbReference type="Proteomes" id="UP000554235"/>
    </source>
</evidence>
<sequence length="378" mass="42419">MGYIPKCYAPSVTLNVSGEEKAPRPISAWNESLGPRDDLIGQPTTTLITSLLTDGFVASHKPQLFVRPFAPHSQNPAMTRVHDIPSSASLSMDISSSRPRTPLRLVTFNVRYATTHPEKHEKPWHIRCPKLTNQLIFITAGHESPFICLQECLHQQVQDIQQRLPRGWAHIGRGRGEQEHDGEYSPVFYRSDIWRCERSETRWLSKTPHKPSRGWDAVLNRIVTMGQFSHRSTGTRVVVMSTHFDHIGVKAREHSAQLLIKFAREWSSPGDDTAAPSAVLVGGDFNSSPEDAAYKAMTGPDSGMSDVSDLVPQDLHYGNETTYTSFGEGWEPSRIDFLFIREPRTAHIRTFGVLANGFDDDVRVSDHRPVVSDMDIVV</sequence>
<keyword evidence="2" id="KW-0540">Nuclease</keyword>
<dbReference type="EMBL" id="JAADYS010002253">
    <property type="protein sequence ID" value="KAF4459109.1"/>
    <property type="molecule type" value="Genomic_DNA"/>
</dbReference>
<dbReference type="GO" id="GO:0000175">
    <property type="term" value="F:3'-5'-RNA exonuclease activity"/>
    <property type="evidence" value="ECO:0007669"/>
    <property type="project" value="TreeGrafter"/>
</dbReference>
<keyword evidence="3" id="KW-1185">Reference proteome</keyword>
<dbReference type="CDD" id="cd09083">
    <property type="entry name" value="EEP-1"/>
    <property type="match status" value="1"/>
</dbReference>
<comment type="caution">
    <text evidence="2">The sequence shown here is derived from an EMBL/GenBank/DDBJ whole genome shotgun (WGS) entry which is preliminary data.</text>
</comment>
<keyword evidence="2" id="KW-0255">Endonuclease</keyword>
<evidence type="ECO:0000259" key="1">
    <source>
        <dbReference type="Pfam" id="PF03372"/>
    </source>
</evidence>
<reference evidence="2 3" key="1">
    <citation type="submission" date="2020-01" db="EMBL/GenBank/DDBJ databases">
        <title>Identification and distribution of gene clusters putatively required for synthesis of sphingolipid metabolism inhibitors in phylogenetically diverse species of the filamentous fungus Fusarium.</title>
        <authorList>
            <person name="Kim H.-S."/>
            <person name="Busman M."/>
            <person name="Brown D.W."/>
            <person name="Divon H."/>
            <person name="Uhlig S."/>
            <person name="Proctor R.H."/>
        </authorList>
    </citation>
    <scope>NUCLEOTIDE SEQUENCE [LARGE SCALE GENOMIC DNA]</scope>
    <source>
        <strain evidence="2 3">NRRL 20459</strain>
    </source>
</reference>
<protein>
    <submittedName>
        <fullName evidence="2">Endonuclease exonuclease phosphatase family</fullName>
    </submittedName>
</protein>
<dbReference type="SUPFAM" id="SSF56219">
    <property type="entry name" value="DNase I-like"/>
    <property type="match status" value="1"/>
</dbReference>
<dbReference type="InterPro" id="IPR050410">
    <property type="entry name" value="CCR4/nocturin_mRNA_transcr"/>
</dbReference>
<dbReference type="PANTHER" id="PTHR12121">
    <property type="entry name" value="CARBON CATABOLITE REPRESSOR PROTEIN 4"/>
    <property type="match status" value="1"/>
</dbReference>
<keyword evidence="2" id="KW-0269">Exonuclease</keyword>
<dbReference type="AlphaFoldDB" id="A0A8H4L0Q2"/>
<organism evidence="2 3">
    <name type="scientific">Fusarium albosuccineum</name>
    <dbReference type="NCBI Taxonomy" id="1237068"/>
    <lineage>
        <taxon>Eukaryota</taxon>
        <taxon>Fungi</taxon>
        <taxon>Dikarya</taxon>
        <taxon>Ascomycota</taxon>
        <taxon>Pezizomycotina</taxon>
        <taxon>Sordariomycetes</taxon>
        <taxon>Hypocreomycetidae</taxon>
        <taxon>Hypocreales</taxon>
        <taxon>Nectriaceae</taxon>
        <taxon>Fusarium</taxon>
        <taxon>Fusarium decemcellulare species complex</taxon>
    </lineage>
</organism>
<dbReference type="GO" id="GO:0004519">
    <property type="term" value="F:endonuclease activity"/>
    <property type="evidence" value="ECO:0007669"/>
    <property type="project" value="UniProtKB-KW"/>
</dbReference>
<dbReference type="InterPro" id="IPR036691">
    <property type="entry name" value="Endo/exonu/phosph_ase_sf"/>
</dbReference>
<dbReference type="InterPro" id="IPR005135">
    <property type="entry name" value="Endo/exonuclease/phosphatase"/>
</dbReference>
<dbReference type="Gene3D" id="3.60.10.10">
    <property type="entry name" value="Endonuclease/exonuclease/phosphatase"/>
    <property type="match status" value="1"/>
</dbReference>
<dbReference type="Proteomes" id="UP000554235">
    <property type="component" value="Unassembled WGS sequence"/>
</dbReference>